<accession>A0A0M4R052</accession>
<protein>
    <submittedName>
        <fullName evidence="1">Head-to-tail stopper</fullName>
    </submittedName>
</protein>
<gene>
    <name evidence="1" type="ORF">SEA_BRICOLE_20</name>
</gene>
<evidence type="ECO:0000313" key="2">
    <source>
        <dbReference type="Proteomes" id="UP000221469"/>
    </source>
</evidence>
<evidence type="ECO:0000313" key="1">
    <source>
        <dbReference type="EMBL" id="ALF00548.1"/>
    </source>
</evidence>
<reference evidence="1 2" key="1">
    <citation type="submission" date="2015-08" db="EMBL/GenBank/DDBJ databases">
        <authorList>
            <person name="Barekzi N."/>
            <person name="Doss J.H."/>
            <person name="Bluford J."/>
            <person name="Fizer S."/>
            <person name="Garofalo A.E."/>
            <person name="Gasalao M.B."/>
            <person name="Griffin J."/>
            <person name="Henderson C.M."/>
            <person name="Hyre A.N."/>
            <person name="Irons L.B."/>
            <person name="Jafree E."/>
            <person name="Kanda K."/>
            <person name="Matthews D."/>
            <person name="Mclaren B."/>
            <person name="Moriarty A."/>
            <person name="Northam N."/>
            <person name="Ryan M."/>
            <person name="Smith D.E."/>
            <person name="Vanselow D."/>
            <person name="Welch J."/>
            <person name="Gauthier D."/>
            <person name="Anders K.R."/>
            <person name="Bradley K.W."/>
            <person name="Asai D.J."/>
            <person name="Bowman C.A."/>
            <person name="Russell D.A."/>
            <person name="Pope W.H."/>
            <person name="Jacobs-Sera D."/>
            <person name="Hendrix R.W."/>
            <person name="Hatfull G.F."/>
        </authorList>
    </citation>
    <scope>NUCLEOTIDE SEQUENCE [LARGE SCALE GENOMIC DNA]</scope>
</reference>
<dbReference type="EMBL" id="KT591491">
    <property type="protein sequence ID" value="ALF00548.1"/>
    <property type="molecule type" value="Genomic_DNA"/>
</dbReference>
<organism evidence="1 2">
    <name type="scientific">Mycobacterium phage Bricole</name>
    <dbReference type="NCBI Taxonomy" id="1718601"/>
    <lineage>
        <taxon>Viruses</taxon>
        <taxon>Duplodnaviria</taxon>
        <taxon>Heunggongvirae</taxon>
        <taxon>Uroviricota</taxon>
        <taxon>Caudoviricetes</taxon>
        <taxon>Vilmaviridae</taxon>
        <taxon>Mclasvirinae</taxon>
        <taxon>Bongovirus</taxon>
        <taxon>Bongovirus bongo</taxon>
    </lineage>
</organism>
<name>A0A0M4R052_9CAUD</name>
<sequence>MIRGGRTGKVYRTPQRNAHGDAIDAQGNVIRVGANGTELGEVKGIIMGGLSASPALARGEYSSTESQIGIPNKNAIKVKFGDRILIDGVLYKVVSAPMWDYSNSLSGTKPEYHWVRVEGTVD</sequence>
<dbReference type="Proteomes" id="UP000221469">
    <property type="component" value="Segment"/>
</dbReference>
<proteinExistence type="predicted"/>